<proteinExistence type="inferred from homology"/>
<dbReference type="EMBL" id="VMBG01000001">
    <property type="protein sequence ID" value="TSJ79043.1"/>
    <property type="molecule type" value="Genomic_DNA"/>
</dbReference>
<evidence type="ECO:0000256" key="4">
    <source>
        <dbReference type="SAM" id="Coils"/>
    </source>
</evidence>
<dbReference type="Proteomes" id="UP000315648">
    <property type="component" value="Unassembled WGS sequence"/>
</dbReference>
<evidence type="ECO:0000256" key="1">
    <source>
        <dbReference type="ARBA" id="ARBA00022500"/>
    </source>
</evidence>
<dbReference type="SMART" id="SM00283">
    <property type="entry name" value="MA"/>
    <property type="match status" value="1"/>
</dbReference>
<keyword evidence="3" id="KW-0807">Transducer</keyword>
<dbReference type="GO" id="GO:0004888">
    <property type="term" value="F:transmembrane signaling receptor activity"/>
    <property type="evidence" value="ECO:0007669"/>
    <property type="project" value="InterPro"/>
</dbReference>
<dbReference type="PANTHER" id="PTHR43531:SF11">
    <property type="entry name" value="METHYL-ACCEPTING CHEMOTAXIS PROTEIN 3"/>
    <property type="match status" value="1"/>
</dbReference>
<keyword evidence="5" id="KW-1133">Transmembrane helix</keyword>
<dbReference type="InterPro" id="IPR032255">
    <property type="entry name" value="HBM"/>
</dbReference>
<dbReference type="SMART" id="SM01358">
    <property type="entry name" value="HBM"/>
    <property type="match status" value="1"/>
</dbReference>
<comment type="caution">
    <text evidence="7">The sequence shown here is derived from an EMBL/GenBank/DDBJ whole genome shotgun (WGS) entry which is preliminary data.</text>
</comment>
<dbReference type="InterPro" id="IPR004090">
    <property type="entry name" value="Chemotax_Me-accpt_rcpt"/>
</dbReference>
<reference evidence="7 8" key="1">
    <citation type="submission" date="2019-07" db="EMBL/GenBank/DDBJ databases">
        <title>Description of 53C-WASEF.</title>
        <authorList>
            <person name="Pitt A."/>
            <person name="Hahn M.W."/>
        </authorList>
    </citation>
    <scope>NUCLEOTIDE SEQUENCE [LARGE SCALE GENOMIC DNA]</scope>
    <source>
        <strain evidence="7 8">53C-WASEF</strain>
    </source>
</reference>
<protein>
    <recommendedName>
        <fullName evidence="6">Methyl-accepting transducer domain-containing protein</fullName>
    </recommendedName>
</protein>
<keyword evidence="1" id="KW-0145">Chemotaxis</keyword>
<dbReference type="SUPFAM" id="SSF58104">
    <property type="entry name" value="Methyl-accepting chemotaxis protein (MCP) signaling domain"/>
    <property type="match status" value="1"/>
</dbReference>
<evidence type="ECO:0000256" key="3">
    <source>
        <dbReference type="PROSITE-ProRule" id="PRU00284"/>
    </source>
</evidence>
<evidence type="ECO:0000256" key="2">
    <source>
        <dbReference type="ARBA" id="ARBA00029447"/>
    </source>
</evidence>
<dbReference type="InterPro" id="IPR004089">
    <property type="entry name" value="MCPsignal_dom"/>
</dbReference>
<evidence type="ECO:0000256" key="5">
    <source>
        <dbReference type="SAM" id="Phobius"/>
    </source>
</evidence>
<keyword evidence="4" id="KW-0175">Coiled coil</keyword>
<keyword evidence="8" id="KW-1185">Reference proteome</keyword>
<keyword evidence="5" id="KW-0472">Membrane</keyword>
<dbReference type="PROSITE" id="PS50111">
    <property type="entry name" value="CHEMOTAXIS_TRANSDUC_2"/>
    <property type="match status" value="1"/>
</dbReference>
<dbReference type="RefSeq" id="WP_144229386.1">
    <property type="nucleotide sequence ID" value="NZ_CBCRVV010000005.1"/>
</dbReference>
<dbReference type="GO" id="GO:0005886">
    <property type="term" value="C:plasma membrane"/>
    <property type="evidence" value="ECO:0007669"/>
    <property type="project" value="TreeGrafter"/>
</dbReference>
<dbReference type="Pfam" id="PF00015">
    <property type="entry name" value="MCPsignal"/>
    <property type="match status" value="1"/>
</dbReference>
<feature type="domain" description="Methyl-accepting transducer" evidence="6">
    <location>
        <begin position="318"/>
        <end position="547"/>
    </location>
</feature>
<dbReference type="OrthoDB" id="1120715at2"/>
<accession>A0A556QQY7</accession>
<feature type="coiled-coil region" evidence="4">
    <location>
        <begin position="449"/>
        <end position="510"/>
    </location>
</feature>
<dbReference type="GO" id="GO:0007165">
    <property type="term" value="P:signal transduction"/>
    <property type="evidence" value="ECO:0007669"/>
    <property type="project" value="UniProtKB-KW"/>
</dbReference>
<comment type="similarity">
    <text evidence="2">Belongs to the methyl-accepting chemotaxis (MCP) protein family.</text>
</comment>
<sequence>MNVNQKIWIGFGSVLLLIGLGSTVSYLKSSEAEQSSSRLVKVDIAEFRAAKFADEEISMARLYEQKFAGTRDEKWVQQLNARTDSVKQNMLSLKAVTTNTAHAATADEIIVATDKYTALFARYHEFMVKRGLTPDTGYEGQLRTAVHAVESKVRDQGLADLTVIMLMVRRHEKDYLLRSDPKYLTEIDARITEFTKTMAELNLPADLQSDINAKWTAYADAMRKLVETEQAALKTSADLTIAGDKVEELVGKLAASSTQSIDATQALTLSTLAGGRQTVVTIGLGSGIIGAAMAVWIAFSLNSLNRSIHNATRRIDNGSGEILSASQQLSNSSQTLAQGSSEQAASLEETSASLEEISSMTRRNADSANRAKELTAQTVAAADNGTLEINQMKVAMDDIKASSDDISNIIKTIDQIAFQTNILALNAAVEAARAGEAGAGFAVVADEVRSLAQRAAQSARETAEKIENSKRKSDHGVSISQKVSISFLEIVTKAREVDSLVAEIAQASNEQSTGISQVNSSVTQIDKITQSNAAAAEESASASEELNAQATMLKSTVGDLLSVVGGSAMANATA</sequence>
<gene>
    <name evidence="7" type="ORF">FPL22_07035</name>
</gene>
<dbReference type="Gene3D" id="1.10.287.950">
    <property type="entry name" value="Methyl-accepting chemotaxis protein"/>
    <property type="match status" value="1"/>
</dbReference>
<dbReference type="GO" id="GO:0006935">
    <property type="term" value="P:chemotaxis"/>
    <property type="evidence" value="ECO:0007669"/>
    <property type="project" value="UniProtKB-KW"/>
</dbReference>
<dbReference type="PRINTS" id="PR00260">
    <property type="entry name" value="CHEMTRNSDUCR"/>
</dbReference>
<dbReference type="InterPro" id="IPR051310">
    <property type="entry name" value="MCP_chemotaxis"/>
</dbReference>
<evidence type="ECO:0000259" key="6">
    <source>
        <dbReference type="PROSITE" id="PS50111"/>
    </source>
</evidence>
<feature type="transmembrane region" description="Helical" evidence="5">
    <location>
        <begin position="6"/>
        <end position="27"/>
    </location>
</feature>
<evidence type="ECO:0000313" key="8">
    <source>
        <dbReference type="Proteomes" id="UP000315648"/>
    </source>
</evidence>
<keyword evidence="5" id="KW-0812">Transmembrane</keyword>
<dbReference type="AlphaFoldDB" id="A0A556QQY7"/>
<dbReference type="PANTHER" id="PTHR43531">
    <property type="entry name" value="PROTEIN ICFG"/>
    <property type="match status" value="1"/>
</dbReference>
<name>A0A556QQY7_9BACT</name>
<evidence type="ECO:0000313" key="7">
    <source>
        <dbReference type="EMBL" id="TSJ79043.1"/>
    </source>
</evidence>
<organism evidence="7 8">
    <name type="scientific">Rariglobus hedericola</name>
    <dbReference type="NCBI Taxonomy" id="2597822"/>
    <lineage>
        <taxon>Bacteria</taxon>
        <taxon>Pseudomonadati</taxon>
        <taxon>Verrucomicrobiota</taxon>
        <taxon>Opitutia</taxon>
        <taxon>Opitutales</taxon>
        <taxon>Opitutaceae</taxon>
        <taxon>Rariglobus</taxon>
    </lineage>
</organism>